<evidence type="ECO:0000313" key="3">
    <source>
        <dbReference type="Proteomes" id="UP000253153"/>
    </source>
</evidence>
<reference evidence="2 3" key="1">
    <citation type="submission" date="2018-06" db="EMBL/GenBank/DDBJ databases">
        <title>Fusarium incarnatum-equiseti species complex species 28.</title>
        <authorList>
            <person name="Gardiner D.M."/>
        </authorList>
    </citation>
    <scope>NUCLEOTIDE SEQUENCE [LARGE SCALE GENOMIC DNA]</scope>
    <source>
        <strain evidence="2 3">FIESC_28</strain>
    </source>
</reference>
<gene>
    <name evidence="2" type="ORF">FIESC28_03465</name>
</gene>
<organism evidence="2 3">
    <name type="scientific">Fusarium coffeatum</name>
    <dbReference type="NCBI Taxonomy" id="231269"/>
    <lineage>
        <taxon>Eukaryota</taxon>
        <taxon>Fungi</taxon>
        <taxon>Dikarya</taxon>
        <taxon>Ascomycota</taxon>
        <taxon>Pezizomycotina</taxon>
        <taxon>Sordariomycetes</taxon>
        <taxon>Hypocreomycetidae</taxon>
        <taxon>Hypocreales</taxon>
        <taxon>Nectriaceae</taxon>
        <taxon>Fusarium</taxon>
        <taxon>Fusarium incarnatum-equiseti species complex</taxon>
    </lineage>
</organism>
<evidence type="ECO:0008006" key="4">
    <source>
        <dbReference type="Google" id="ProtNLM"/>
    </source>
</evidence>
<sequence>MSAVKDPDQVAALVRCFLDSEVAKKQKKLTESFEKIAEANLPWSKPQTSDLSDTKEERLEHASKIQAKIAKNKAYATKKGKFRLTAVHVATIFILPIDDLRKGGWLSHEAHPETLLHMRLQLMSNLVKHYLTKAQEALTIADRPPETDQSTADESATQSMKRSHPERELRSRKRNSSATSPYLEEETSESEAGPSQASKPTKADNDPDYKPKPHVRSEAEKKKCRERDLWRCLFQRTGSGQVCHILPFTWNNTEQAVQDTKAIQDAFVPFFDDSTRLKLADLLMDVTTLGETDKVWNMLYLNPQLRSYWGQARIGLFCKAIGPYEPDKSRVQTDVEDDWVDVIIQFNWLNRREGKPNDEMADKDAMNAMAEMQIQHENEGSPSGQNKYGADIDAMRVDTRTSVLSGHEVRIAMPPKDAALCKLMLDLQWAIIRIAAMSGAAGYPELLPVHRDWNKVKAIWSLYASLD</sequence>
<evidence type="ECO:0000256" key="1">
    <source>
        <dbReference type="SAM" id="MobiDB-lite"/>
    </source>
</evidence>
<accession>A0A366S2X6</accession>
<keyword evidence="3" id="KW-1185">Reference proteome</keyword>
<feature type="compositionally biased region" description="Polar residues" evidence="1">
    <location>
        <begin position="147"/>
        <end position="160"/>
    </location>
</feature>
<comment type="caution">
    <text evidence="2">The sequence shown here is derived from an EMBL/GenBank/DDBJ whole genome shotgun (WGS) entry which is preliminary data.</text>
</comment>
<dbReference type="OrthoDB" id="5416097at2759"/>
<dbReference type="AlphaFoldDB" id="A0A366S2X6"/>
<name>A0A366S2X6_9HYPO</name>
<feature type="compositionally biased region" description="Basic and acidic residues" evidence="1">
    <location>
        <begin position="201"/>
        <end position="221"/>
    </location>
</feature>
<dbReference type="Proteomes" id="UP000253153">
    <property type="component" value="Unassembled WGS sequence"/>
</dbReference>
<dbReference type="GeneID" id="41992910"/>
<proteinExistence type="predicted"/>
<feature type="region of interest" description="Disordered" evidence="1">
    <location>
        <begin position="138"/>
        <end position="221"/>
    </location>
</feature>
<dbReference type="RefSeq" id="XP_031018260.1">
    <property type="nucleotide sequence ID" value="XM_031157614.1"/>
</dbReference>
<protein>
    <recommendedName>
        <fullName evidence="4">HNH nuclease domain-containing protein</fullName>
    </recommendedName>
</protein>
<evidence type="ECO:0000313" key="2">
    <source>
        <dbReference type="EMBL" id="RBR23669.1"/>
    </source>
</evidence>
<dbReference type="EMBL" id="QKXC01000071">
    <property type="protein sequence ID" value="RBR23669.1"/>
    <property type="molecule type" value="Genomic_DNA"/>
</dbReference>